<organism evidence="1 2">
    <name type="scientific">Naganishia cerealis</name>
    <dbReference type="NCBI Taxonomy" id="610337"/>
    <lineage>
        <taxon>Eukaryota</taxon>
        <taxon>Fungi</taxon>
        <taxon>Dikarya</taxon>
        <taxon>Basidiomycota</taxon>
        <taxon>Agaricomycotina</taxon>
        <taxon>Tremellomycetes</taxon>
        <taxon>Filobasidiales</taxon>
        <taxon>Filobasidiaceae</taxon>
        <taxon>Naganishia</taxon>
    </lineage>
</organism>
<evidence type="ECO:0000313" key="1">
    <source>
        <dbReference type="EMBL" id="KAJ9111973.1"/>
    </source>
</evidence>
<reference evidence="1" key="1">
    <citation type="submission" date="2023-04" db="EMBL/GenBank/DDBJ databases">
        <title>Draft Genome sequencing of Naganishia species isolated from polar environments using Oxford Nanopore Technology.</title>
        <authorList>
            <person name="Leo P."/>
            <person name="Venkateswaran K."/>
        </authorList>
    </citation>
    <scope>NUCLEOTIDE SEQUENCE</scope>
    <source>
        <strain evidence="1">MNA-CCFEE 5261</strain>
    </source>
</reference>
<comment type="caution">
    <text evidence="1">The sequence shown here is derived from an EMBL/GenBank/DDBJ whole genome shotgun (WGS) entry which is preliminary data.</text>
</comment>
<protein>
    <submittedName>
        <fullName evidence="1">Uncharacterized protein</fullName>
    </submittedName>
</protein>
<dbReference type="Proteomes" id="UP001241377">
    <property type="component" value="Unassembled WGS sequence"/>
</dbReference>
<evidence type="ECO:0000313" key="2">
    <source>
        <dbReference type="Proteomes" id="UP001241377"/>
    </source>
</evidence>
<accession>A0ACC2WKH2</accession>
<name>A0ACC2WKH2_9TREE</name>
<sequence>MDDTEVVYGQIFRVGYSADAIEHVYMLRADSKRLSNVLQGHSKQLPHLNHVVKTFLSLLEAGNRLLGETVTSREENPTLPLKKPVFNDGEDITQLRGAPNVSIKTYQEPEEDVSEQNGLYNGSLRLDSATDIDTKPLQRKPLVSVASMVADFEVASNITLVLLVWIQTVERANAELHTSTNSLGSAPELDSVELLFSEKDARQHMNNLLQNFKSLLTIAASKLKDDTFDDKFCLIASKNMLLFVVSLQRLTISSMVFYEGSKNPVVLSVLHTLYEVNLSSVVHDFLANTAVKSEDDTYKNAAVQLSYEAHSLLFLTEGILTTLPGPFLPIDAYSTQPDISSSEQPSNVYASYIKVLSFDEQTFMEFFLPRISPILARMYAAFYNQAPDLYVEQVKSTSFVAWVTANTIGGSPYVALDVNETTNLHKNLKAFALVDHEPSPFLNEIAKIIHPTGQSINYLPLLRVSLWMAAYSFNDSFLWHLTTAQNSKLLDLWLCTASYVLRNTHDLRHLRAVSTLLVTILLKITSPNVGSYRNSTYQKIVTNLKSYIIDEFKYKLCHQSTPIIPVSLDELGSKSALYYIMDICQVFFRANLTRKLNVEIFKGCSTILLQALEELDSEPEQGPSTYAWVELYKTLTGFLAFIRKQKILKHSDLPQLSSLVEEVFYIINVLLGPKFSGIVHDSIPVVYELLYQIMGNAEDLTALLADLALSDKSHLSTLCALLEQLNQFVKSEDSEFDYRILVESGKLKTMLATSVKSSGTKSYSYKDTFVYYGSTIDFQFDKNILKIDQMALDEK</sequence>
<proteinExistence type="predicted"/>
<gene>
    <name evidence="1" type="ORF">QFC19_000895</name>
</gene>
<keyword evidence="2" id="KW-1185">Reference proteome</keyword>
<dbReference type="EMBL" id="JASBWR010000006">
    <property type="protein sequence ID" value="KAJ9111973.1"/>
    <property type="molecule type" value="Genomic_DNA"/>
</dbReference>